<feature type="transmembrane region" description="Helical" evidence="1">
    <location>
        <begin position="132"/>
        <end position="151"/>
    </location>
</feature>
<keyword evidence="3" id="KW-1185">Reference proteome</keyword>
<keyword evidence="1" id="KW-1133">Transmembrane helix</keyword>
<proteinExistence type="predicted"/>
<gene>
    <name evidence="2" type="ORF">ONE63_003427</name>
</gene>
<evidence type="ECO:0000256" key="1">
    <source>
        <dbReference type="SAM" id="Phobius"/>
    </source>
</evidence>
<feature type="transmembrane region" description="Helical" evidence="1">
    <location>
        <begin position="26"/>
        <end position="46"/>
    </location>
</feature>
<keyword evidence="1" id="KW-0812">Transmembrane</keyword>
<name>A0AAV7XAS4_9NEOP</name>
<protein>
    <submittedName>
        <fullName evidence="2">Uncharacterized protein</fullName>
    </submittedName>
</protein>
<evidence type="ECO:0000313" key="2">
    <source>
        <dbReference type="EMBL" id="KAJ1521792.1"/>
    </source>
</evidence>
<accession>A0AAV7XAS4</accession>
<comment type="caution">
    <text evidence="2">The sequence shown here is derived from an EMBL/GenBank/DDBJ whole genome shotgun (WGS) entry which is preliminary data.</text>
</comment>
<feature type="transmembrane region" description="Helical" evidence="1">
    <location>
        <begin position="104"/>
        <end position="126"/>
    </location>
</feature>
<sequence>MFLLLTYILTGHHIIPYWPSSRLVPLQVFTVLFHCGVIGFAGKVFLELTALHWMSSLCVACSVHLLADKVIHALTWPHLLAIVKLNQRLVVDARRIQTYFAEDLSLVARLMLLLGVIGAFRASLGIQDASNVIILVTVFTFVAILCVTGQLQGNAEESLYTAICQHCPWWEWPVAQRRLLCLALDFTVHPSQVTI</sequence>
<dbReference type="AlphaFoldDB" id="A0AAV7XAS4"/>
<keyword evidence="1" id="KW-0472">Membrane</keyword>
<dbReference type="Proteomes" id="UP001075354">
    <property type="component" value="Chromosome 13"/>
</dbReference>
<organism evidence="2 3">
    <name type="scientific">Megalurothrips usitatus</name>
    <name type="common">bean blossom thrips</name>
    <dbReference type="NCBI Taxonomy" id="439358"/>
    <lineage>
        <taxon>Eukaryota</taxon>
        <taxon>Metazoa</taxon>
        <taxon>Ecdysozoa</taxon>
        <taxon>Arthropoda</taxon>
        <taxon>Hexapoda</taxon>
        <taxon>Insecta</taxon>
        <taxon>Pterygota</taxon>
        <taxon>Neoptera</taxon>
        <taxon>Paraneoptera</taxon>
        <taxon>Thysanoptera</taxon>
        <taxon>Terebrantia</taxon>
        <taxon>Thripoidea</taxon>
        <taxon>Thripidae</taxon>
        <taxon>Megalurothrips</taxon>
    </lineage>
</organism>
<reference evidence="2" key="1">
    <citation type="submission" date="2022-12" db="EMBL/GenBank/DDBJ databases">
        <title>Chromosome-level genome assembly of the bean flower thrips Megalurothrips usitatus.</title>
        <authorList>
            <person name="Ma L."/>
            <person name="Liu Q."/>
            <person name="Li H."/>
            <person name="Cai W."/>
        </authorList>
    </citation>
    <scope>NUCLEOTIDE SEQUENCE</scope>
    <source>
        <strain evidence="2">Cailab_2022a</strain>
    </source>
</reference>
<dbReference type="EMBL" id="JAPTSV010000013">
    <property type="protein sequence ID" value="KAJ1521792.1"/>
    <property type="molecule type" value="Genomic_DNA"/>
</dbReference>
<evidence type="ECO:0000313" key="3">
    <source>
        <dbReference type="Proteomes" id="UP001075354"/>
    </source>
</evidence>